<evidence type="ECO:0000313" key="1">
    <source>
        <dbReference type="EMBL" id="OAG20396.1"/>
    </source>
</evidence>
<dbReference type="KEGG" id="aalt:CC77DRAFT_1020892"/>
<dbReference type="Proteomes" id="UP000077248">
    <property type="component" value="Unassembled WGS sequence"/>
</dbReference>
<accession>A0A177DLL9</accession>
<sequence>MQLNGDGDLLIACQRSFNRSWSDNAYLTAPARIGHSTDILQTRTHPYAVVQKMSSPGCTQHV</sequence>
<reference evidence="1 2" key="1">
    <citation type="submission" date="2016-05" db="EMBL/GenBank/DDBJ databases">
        <title>Comparative analysis of secretome profiles of manganese(II)-oxidizing ascomycete fungi.</title>
        <authorList>
            <consortium name="DOE Joint Genome Institute"/>
            <person name="Zeiner C.A."/>
            <person name="Purvine S.O."/>
            <person name="Zink E.M."/>
            <person name="Wu S."/>
            <person name="Pasa-Tolic L."/>
            <person name="Chaput D.L."/>
            <person name="Haridas S."/>
            <person name="Grigoriev I.V."/>
            <person name="Santelli C.M."/>
            <person name="Hansel C.M."/>
        </authorList>
    </citation>
    <scope>NUCLEOTIDE SEQUENCE [LARGE SCALE GENOMIC DNA]</scope>
    <source>
        <strain evidence="1 2">SRC1lrK2f</strain>
    </source>
</reference>
<dbReference type="RefSeq" id="XP_018385817.1">
    <property type="nucleotide sequence ID" value="XM_018525153.1"/>
</dbReference>
<keyword evidence="2" id="KW-1185">Reference proteome</keyword>
<dbReference type="VEuPathDB" id="FungiDB:CC77DRAFT_1020892"/>
<name>A0A177DLL9_ALTAL</name>
<gene>
    <name evidence="1" type="ORF">CC77DRAFT_1020892</name>
</gene>
<dbReference type="GeneID" id="29110747"/>
<dbReference type="EMBL" id="KV441479">
    <property type="protein sequence ID" value="OAG20396.1"/>
    <property type="molecule type" value="Genomic_DNA"/>
</dbReference>
<protein>
    <submittedName>
        <fullName evidence="1">Uncharacterized protein</fullName>
    </submittedName>
</protein>
<dbReference type="AlphaFoldDB" id="A0A177DLL9"/>
<evidence type="ECO:0000313" key="2">
    <source>
        <dbReference type="Proteomes" id="UP000077248"/>
    </source>
</evidence>
<proteinExistence type="predicted"/>
<organism evidence="1 2">
    <name type="scientific">Alternaria alternata</name>
    <name type="common">Alternaria rot fungus</name>
    <name type="synonym">Torula alternata</name>
    <dbReference type="NCBI Taxonomy" id="5599"/>
    <lineage>
        <taxon>Eukaryota</taxon>
        <taxon>Fungi</taxon>
        <taxon>Dikarya</taxon>
        <taxon>Ascomycota</taxon>
        <taxon>Pezizomycotina</taxon>
        <taxon>Dothideomycetes</taxon>
        <taxon>Pleosporomycetidae</taxon>
        <taxon>Pleosporales</taxon>
        <taxon>Pleosporineae</taxon>
        <taxon>Pleosporaceae</taxon>
        <taxon>Alternaria</taxon>
        <taxon>Alternaria sect. Alternaria</taxon>
        <taxon>Alternaria alternata complex</taxon>
    </lineage>
</organism>